<dbReference type="EMBL" id="HBIJ01001915">
    <property type="protein sequence ID" value="CAE0360616.1"/>
    <property type="molecule type" value="Transcribed_RNA"/>
</dbReference>
<dbReference type="InterPro" id="IPR000210">
    <property type="entry name" value="BTB/POZ_dom"/>
</dbReference>
<feature type="region of interest" description="Disordered" evidence="1">
    <location>
        <begin position="177"/>
        <end position="197"/>
    </location>
</feature>
<feature type="region of interest" description="Disordered" evidence="1">
    <location>
        <begin position="47"/>
        <end position="72"/>
    </location>
</feature>
<gene>
    <name evidence="3" type="ORF">ALAG00032_LOCUS1346</name>
</gene>
<dbReference type="SUPFAM" id="SSF54695">
    <property type="entry name" value="POZ domain"/>
    <property type="match status" value="1"/>
</dbReference>
<dbReference type="PROSITE" id="PS50097">
    <property type="entry name" value="BTB"/>
    <property type="match status" value="1"/>
</dbReference>
<evidence type="ECO:0000259" key="2">
    <source>
        <dbReference type="PROSITE" id="PS50097"/>
    </source>
</evidence>
<evidence type="ECO:0000256" key="1">
    <source>
        <dbReference type="SAM" id="MobiDB-lite"/>
    </source>
</evidence>
<feature type="domain" description="BTB" evidence="2">
    <location>
        <begin position="424"/>
        <end position="513"/>
    </location>
</feature>
<protein>
    <recommendedName>
        <fullName evidence="2">BTB domain-containing protein</fullName>
    </recommendedName>
</protein>
<dbReference type="Gene3D" id="3.30.710.10">
    <property type="entry name" value="Potassium Channel Kv1.1, Chain A"/>
    <property type="match status" value="1"/>
</dbReference>
<dbReference type="AlphaFoldDB" id="A0A7S3JRW7"/>
<feature type="compositionally biased region" description="Polar residues" evidence="1">
    <location>
        <begin position="57"/>
        <end position="70"/>
    </location>
</feature>
<accession>A0A7S3JRW7</accession>
<organism evidence="3">
    <name type="scientific">Aureoumbra lagunensis</name>
    <dbReference type="NCBI Taxonomy" id="44058"/>
    <lineage>
        <taxon>Eukaryota</taxon>
        <taxon>Sar</taxon>
        <taxon>Stramenopiles</taxon>
        <taxon>Ochrophyta</taxon>
        <taxon>Pelagophyceae</taxon>
        <taxon>Pelagomonadales</taxon>
        <taxon>Aureoumbra</taxon>
    </lineage>
</organism>
<evidence type="ECO:0000313" key="3">
    <source>
        <dbReference type="EMBL" id="CAE0360616.1"/>
    </source>
</evidence>
<name>A0A7S3JRW7_9STRA</name>
<proteinExistence type="predicted"/>
<sequence length="679" mass="77847">MSDEAVLHIRRVAPATVTDEEIREVIRVTGTDKAQLRTKIDEWWQNHRTRQRKDAQQKSFMRTNPVQNSSRLDRNQVPDTALLSTTAFVQWLESRKTASIMKSKRARRHTGLWNRNEGAERVRQPPQGYVPPEIQRKVQLNAQQPWQLRYREHLQLQALALQDVSTLSEYMNHTLEAKSPNQSQKNADLTNETPVQPASTQYCTVTTSMHEVSMGDERIDLPLDLSKESGVMLLPHKAQDDHMLSWTFGVYDNAQQWLLHLLAPENGKVNESSEFFQSKTERIKLSIFEEELTHLHSKNNTEMNSESHIVLIIAPEQHSKFARNIKVHATRSDNVMIEPDFYITKHAYYKMQSNEVIVSDDGDHVSIFFLKEKFAGHQSCTFTLYCRYYHIVWKEFHEIDETQMNIAHKRKLGTDLKSSVVDFADATFHFEKQSNSIRAYRTVLDACSPEIYGLSKITKYHHSEKAKENSCDLDFVLKMSEASQLNLILNQFEPDAIQILMDYFFSGVFEFPATLFQSKKKQLQIITNLLVCAKVLNIHSLINHCEEILCEYVNVDNVASLSQTADKIKSKKLRDAIVKFHLSLAAAPTGILALQLAIPGQLTHDIEETIVESVNMKNVSALLSFADSHDSEAIREACLRFSLENRAAVNNSEFRRLAAKSTLGIDMLRQLATVPTRHL</sequence>
<dbReference type="InterPro" id="IPR011333">
    <property type="entry name" value="SKP1/BTB/POZ_sf"/>
</dbReference>
<dbReference type="SMART" id="SM00225">
    <property type="entry name" value="BTB"/>
    <property type="match status" value="1"/>
</dbReference>
<reference evidence="3" key="1">
    <citation type="submission" date="2021-01" db="EMBL/GenBank/DDBJ databases">
        <authorList>
            <person name="Corre E."/>
            <person name="Pelletier E."/>
            <person name="Niang G."/>
            <person name="Scheremetjew M."/>
            <person name="Finn R."/>
            <person name="Kale V."/>
            <person name="Holt S."/>
            <person name="Cochrane G."/>
            <person name="Meng A."/>
            <person name="Brown T."/>
            <person name="Cohen L."/>
        </authorList>
    </citation>
    <scope>NUCLEOTIDE SEQUENCE</scope>
    <source>
        <strain evidence="3">CCMP1510</strain>
    </source>
</reference>
<feature type="compositionally biased region" description="Polar residues" evidence="1">
    <location>
        <begin position="179"/>
        <end position="197"/>
    </location>
</feature>
<dbReference type="Pfam" id="PF00651">
    <property type="entry name" value="BTB"/>
    <property type="match status" value="1"/>
</dbReference>